<keyword evidence="7" id="KW-0175">Coiled coil</keyword>
<keyword evidence="6" id="KW-0143">Chaperone</keyword>
<dbReference type="Proteomes" id="UP001151532">
    <property type="component" value="Chromosome 13"/>
</dbReference>
<comment type="caution">
    <text evidence="9">The sequence shown here is derived from an EMBL/GenBank/DDBJ whole genome shotgun (WGS) entry which is preliminary data.</text>
</comment>
<keyword evidence="5" id="KW-0346">Stress response</keyword>
<reference evidence="9" key="1">
    <citation type="submission" date="2022-11" db="EMBL/GenBank/DDBJ databases">
        <authorList>
            <person name="Hyden B.L."/>
            <person name="Feng K."/>
            <person name="Yates T."/>
            <person name="Jawdy S."/>
            <person name="Smart L.B."/>
            <person name="Muchero W."/>
        </authorList>
    </citation>
    <scope>NUCLEOTIDE SEQUENCE</scope>
    <source>
        <tissue evidence="9">Shoot tip</tissue>
    </source>
</reference>
<dbReference type="Gene3D" id="3.90.20.20">
    <property type="match status" value="1"/>
</dbReference>
<evidence type="ECO:0000256" key="6">
    <source>
        <dbReference type="ARBA" id="ARBA00023186"/>
    </source>
</evidence>
<protein>
    <submittedName>
        <fullName evidence="9">GRPE PROTEIN-like protein</fullName>
    </submittedName>
</protein>
<comment type="subunit">
    <text evidence="3">Homodimer.</text>
</comment>
<comment type="subcellular location">
    <subcellularLocation>
        <location evidence="1">Cytoplasm</location>
    </subcellularLocation>
</comment>
<dbReference type="GO" id="GO:0000774">
    <property type="term" value="F:adenyl-nucleotide exchange factor activity"/>
    <property type="evidence" value="ECO:0007669"/>
    <property type="project" value="InterPro"/>
</dbReference>
<dbReference type="FunFam" id="2.30.22.10:FF:000001">
    <property type="entry name" value="Protein GrpE"/>
    <property type="match status" value="1"/>
</dbReference>
<feature type="coiled-coil region" evidence="7">
    <location>
        <begin position="142"/>
        <end position="176"/>
    </location>
</feature>
<accession>A0A9Q0WA70</accession>
<dbReference type="SUPFAM" id="SSF58014">
    <property type="entry name" value="Coiled-coil domain of nucleotide exchange factor GrpE"/>
    <property type="match status" value="1"/>
</dbReference>
<dbReference type="Pfam" id="PF01025">
    <property type="entry name" value="GrpE"/>
    <property type="match status" value="2"/>
</dbReference>
<keyword evidence="10" id="KW-1185">Reference proteome</keyword>
<dbReference type="InterPro" id="IPR009012">
    <property type="entry name" value="GrpE_head"/>
</dbReference>
<name>A0A9Q0WA70_SALPP</name>
<dbReference type="OrthoDB" id="201635at2759"/>
<dbReference type="PROSITE" id="PS01071">
    <property type="entry name" value="GRPE"/>
    <property type="match status" value="1"/>
</dbReference>
<evidence type="ECO:0000256" key="8">
    <source>
        <dbReference type="SAM" id="MobiDB-lite"/>
    </source>
</evidence>
<keyword evidence="4" id="KW-0963">Cytoplasm</keyword>
<evidence type="ECO:0000313" key="9">
    <source>
        <dbReference type="EMBL" id="KAJ6763224.1"/>
    </source>
</evidence>
<dbReference type="InterPro" id="IPR013805">
    <property type="entry name" value="GrpE_CC"/>
</dbReference>
<dbReference type="CDD" id="cd00446">
    <property type="entry name" value="GrpE"/>
    <property type="match status" value="1"/>
</dbReference>
<dbReference type="PANTHER" id="PTHR21237">
    <property type="entry name" value="GRPE PROTEIN"/>
    <property type="match status" value="1"/>
</dbReference>
<reference evidence="9" key="2">
    <citation type="journal article" date="2023" name="Int. J. Mol. Sci.">
        <title>De Novo Assembly and Annotation of 11 Diverse Shrub Willow (Salix) Genomes Reveals Novel Gene Organization in Sex-Linked Regions.</title>
        <authorList>
            <person name="Hyden B."/>
            <person name="Feng K."/>
            <person name="Yates T.B."/>
            <person name="Jawdy S."/>
            <person name="Cereghino C."/>
            <person name="Smart L.B."/>
            <person name="Muchero W."/>
        </authorList>
    </citation>
    <scope>NUCLEOTIDE SEQUENCE</scope>
    <source>
        <tissue evidence="9">Shoot tip</tissue>
    </source>
</reference>
<dbReference type="InterPro" id="IPR000740">
    <property type="entry name" value="GrpE"/>
</dbReference>
<evidence type="ECO:0000256" key="3">
    <source>
        <dbReference type="ARBA" id="ARBA00011738"/>
    </source>
</evidence>
<dbReference type="PANTHER" id="PTHR21237:SF27">
    <property type="entry name" value="GRPE PROTEIN HOMOLOG"/>
    <property type="match status" value="1"/>
</dbReference>
<evidence type="ECO:0000256" key="1">
    <source>
        <dbReference type="ARBA" id="ARBA00004496"/>
    </source>
</evidence>
<dbReference type="Gene3D" id="2.30.22.10">
    <property type="entry name" value="Head domain of nucleotide exchange factor GrpE"/>
    <property type="match status" value="1"/>
</dbReference>
<dbReference type="GO" id="GO:0051087">
    <property type="term" value="F:protein-folding chaperone binding"/>
    <property type="evidence" value="ECO:0007669"/>
    <property type="project" value="InterPro"/>
</dbReference>
<dbReference type="GO" id="GO:0042803">
    <property type="term" value="F:protein homodimerization activity"/>
    <property type="evidence" value="ECO:0007669"/>
    <property type="project" value="InterPro"/>
</dbReference>
<feature type="region of interest" description="Disordered" evidence="8">
    <location>
        <begin position="68"/>
        <end position="90"/>
    </location>
</feature>
<sequence length="307" mass="34018">MATVIKTSPFSAPRIINISSISLKPANPFCLSFSHNNNRSIPNFSLTKPSLQFPTKPSLRFVKFTPFSSQGETETTDTEQTIQEPEIEDSSDGAVEVEDAAGEVEDAAISDEVADAEDTSSVVMASLRSYKEALASNDESVIAEIEAFLKSIEDEKIDIERKVASLTEELSTEKERVLRISADFDNFRKRTERERLSLVTNAQGEVVENLLSVRLALYLWRLLGKPFDPMLHEAIMREDSAEFEEGIVLEEYRKGFKLGDRLLRPSMVKVSAGPGPVKPEQVEESQEEAEATSGTSEDGSTEEEETA</sequence>
<dbReference type="GO" id="GO:0051082">
    <property type="term" value="F:unfolded protein binding"/>
    <property type="evidence" value="ECO:0007669"/>
    <property type="project" value="TreeGrafter"/>
</dbReference>
<gene>
    <name evidence="9" type="ORF">OIU79_023880</name>
</gene>
<evidence type="ECO:0000313" key="10">
    <source>
        <dbReference type="Proteomes" id="UP001151532"/>
    </source>
</evidence>
<dbReference type="SUPFAM" id="SSF51064">
    <property type="entry name" value="Head domain of nucleotide exchange factor GrpE"/>
    <property type="match status" value="1"/>
</dbReference>
<comment type="similarity">
    <text evidence="2">Belongs to the GrpE family.</text>
</comment>
<organism evidence="9 10">
    <name type="scientific">Salix purpurea</name>
    <name type="common">Purple osier willow</name>
    <dbReference type="NCBI Taxonomy" id="77065"/>
    <lineage>
        <taxon>Eukaryota</taxon>
        <taxon>Viridiplantae</taxon>
        <taxon>Streptophyta</taxon>
        <taxon>Embryophyta</taxon>
        <taxon>Tracheophyta</taxon>
        <taxon>Spermatophyta</taxon>
        <taxon>Magnoliopsida</taxon>
        <taxon>eudicotyledons</taxon>
        <taxon>Gunneridae</taxon>
        <taxon>Pentapetalae</taxon>
        <taxon>rosids</taxon>
        <taxon>fabids</taxon>
        <taxon>Malpighiales</taxon>
        <taxon>Salicaceae</taxon>
        <taxon>Saliceae</taxon>
        <taxon>Salix</taxon>
    </lineage>
</organism>
<dbReference type="EMBL" id="JAPFFK010000005">
    <property type="protein sequence ID" value="KAJ6763224.1"/>
    <property type="molecule type" value="Genomic_DNA"/>
</dbReference>
<evidence type="ECO:0000256" key="5">
    <source>
        <dbReference type="ARBA" id="ARBA00023016"/>
    </source>
</evidence>
<evidence type="ECO:0000256" key="2">
    <source>
        <dbReference type="ARBA" id="ARBA00009054"/>
    </source>
</evidence>
<dbReference type="GO" id="GO:0009507">
    <property type="term" value="C:chloroplast"/>
    <property type="evidence" value="ECO:0007669"/>
    <property type="project" value="TreeGrafter"/>
</dbReference>
<evidence type="ECO:0000256" key="7">
    <source>
        <dbReference type="SAM" id="Coils"/>
    </source>
</evidence>
<dbReference type="GO" id="GO:0006457">
    <property type="term" value="P:protein folding"/>
    <property type="evidence" value="ECO:0007669"/>
    <property type="project" value="InterPro"/>
</dbReference>
<dbReference type="AlphaFoldDB" id="A0A9Q0WA70"/>
<evidence type="ECO:0000256" key="4">
    <source>
        <dbReference type="ARBA" id="ARBA00022490"/>
    </source>
</evidence>
<feature type="region of interest" description="Disordered" evidence="8">
    <location>
        <begin position="268"/>
        <end position="307"/>
    </location>
</feature>
<proteinExistence type="inferred from homology"/>